<keyword evidence="1" id="KW-0732">Signal</keyword>
<evidence type="ECO:0000256" key="1">
    <source>
        <dbReference type="SAM" id="SignalP"/>
    </source>
</evidence>
<dbReference type="EMBL" id="EF676850">
    <property type="protein sequence ID" value="ABR16731.1"/>
    <property type="molecule type" value="mRNA"/>
</dbReference>
<organism evidence="2">
    <name type="scientific">Picea sitchensis</name>
    <name type="common">Sitka spruce</name>
    <name type="synonym">Pinus sitchensis</name>
    <dbReference type="NCBI Taxonomy" id="3332"/>
    <lineage>
        <taxon>Eukaryota</taxon>
        <taxon>Viridiplantae</taxon>
        <taxon>Streptophyta</taxon>
        <taxon>Embryophyta</taxon>
        <taxon>Tracheophyta</taxon>
        <taxon>Spermatophyta</taxon>
        <taxon>Pinopsida</taxon>
        <taxon>Pinidae</taxon>
        <taxon>Conifers I</taxon>
        <taxon>Pinales</taxon>
        <taxon>Pinaceae</taxon>
        <taxon>Picea</taxon>
    </lineage>
</organism>
<dbReference type="AlphaFoldDB" id="B8LM51"/>
<evidence type="ECO:0008006" key="3">
    <source>
        <dbReference type="Google" id="ProtNLM"/>
    </source>
</evidence>
<name>B8LM51_PICSI</name>
<proteinExistence type="evidence at transcript level"/>
<reference evidence="2" key="1">
    <citation type="submission" date="2007-06" db="EMBL/GenBank/DDBJ databases">
        <title>Full length cDNA sequences from Sitka Spruce (Picea sitchensis).</title>
        <authorList>
            <person name="Ralph S.G."/>
            <person name="Chun H.E."/>
            <person name="Liao N."/>
            <person name="Ali J."/>
            <person name="Reid K."/>
            <person name="Kolosova N."/>
            <person name="Cooper N."/>
            <person name="Cullis C."/>
            <person name="Jancsik S."/>
            <person name="Moore R."/>
            <person name="Mayo M."/>
            <person name="Wagner S."/>
            <person name="Holt R.A."/>
            <person name="Jones S.J.M."/>
            <person name="Marra M.A."/>
            <person name="Ritland C.E."/>
            <person name="Ritland K."/>
            <person name="Bohlmann J."/>
        </authorList>
    </citation>
    <scope>NUCLEOTIDE SEQUENCE</scope>
    <source>
        <tissue evidence="2">Green portion of the leader tissue</tissue>
    </source>
</reference>
<dbReference type="OMA" id="NNGSECW"/>
<dbReference type="PANTHER" id="PTHR16128">
    <property type="entry name" value="FAD/NAD(P)-BINDING OXIDOREDUCTASE FAMILY PROTEIN"/>
    <property type="match status" value="1"/>
</dbReference>
<dbReference type="Gene3D" id="3.90.660.10">
    <property type="match status" value="1"/>
</dbReference>
<evidence type="ECO:0000313" key="2">
    <source>
        <dbReference type="EMBL" id="ABR16731.1"/>
    </source>
</evidence>
<protein>
    <recommendedName>
        <fullName evidence="3">Amine oxidase domain-containing protein</fullName>
    </recommendedName>
</protein>
<feature type="signal peptide" evidence="1">
    <location>
        <begin position="1"/>
        <end position="17"/>
    </location>
</feature>
<accession>B8LM51</accession>
<feature type="chain" id="PRO_5002874354" description="Amine oxidase domain-containing protein" evidence="1">
    <location>
        <begin position="18"/>
        <end position="167"/>
    </location>
</feature>
<sequence>MQTVLASSCFALMLAFSQPLTTIPVTGYNVRGSKILSWASCDSRKPGRSNNGSECWVLHSTAEYANHIVSQTDLKKPSDDILNMVKNDLFNEFQKTAPHMPSPFFMKAHRWGSAFPTKIIAKNDNCLWLDNKRFAVCGDFCVAPDVEGAMLSGLAAASKLIQVRNPL</sequence>
<dbReference type="PANTHER" id="PTHR16128:SF5">
    <property type="entry name" value="FAD_NAD(P)-BINDING OXIDOREDUCTASE FAMILY PROTEIN"/>
    <property type="match status" value="1"/>
</dbReference>